<dbReference type="EMBL" id="NIDE01000020">
    <property type="protein sequence ID" value="OWK34245.1"/>
    <property type="molecule type" value="Genomic_DNA"/>
</dbReference>
<keyword evidence="3" id="KW-1185">Reference proteome</keyword>
<reference evidence="3" key="1">
    <citation type="submission" date="2017-06" db="EMBL/GenBank/DDBJ databases">
        <title>Genome analysis of Fimbriiglobus ruber SP5, the first member of the order Planctomycetales with confirmed chitinolytic capability.</title>
        <authorList>
            <person name="Ravin N.V."/>
            <person name="Rakitin A.L."/>
            <person name="Ivanova A.A."/>
            <person name="Beletsky A.V."/>
            <person name="Kulichevskaya I.S."/>
            <person name="Mardanov A.V."/>
            <person name="Dedysh S.N."/>
        </authorList>
    </citation>
    <scope>NUCLEOTIDE SEQUENCE [LARGE SCALE GENOMIC DNA]</scope>
    <source>
        <strain evidence="3">SP5</strain>
    </source>
</reference>
<protein>
    <submittedName>
        <fullName evidence="2">Uncharacterized protein</fullName>
    </submittedName>
</protein>
<feature type="region of interest" description="Disordered" evidence="1">
    <location>
        <begin position="1"/>
        <end position="20"/>
    </location>
</feature>
<evidence type="ECO:0000313" key="2">
    <source>
        <dbReference type="EMBL" id="OWK34245.1"/>
    </source>
</evidence>
<sequence length="71" mass="8071">MERYNKDDPFNPGYWTGESSPEDLVVFETKEAAEKVVASLVESLNKTGEDTTGLEIIEVERVMTWAYQRVA</sequence>
<dbReference type="Proteomes" id="UP000214646">
    <property type="component" value="Unassembled WGS sequence"/>
</dbReference>
<proteinExistence type="predicted"/>
<evidence type="ECO:0000313" key="3">
    <source>
        <dbReference type="Proteomes" id="UP000214646"/>
    </source>
</evidence>
<name>A0A225DCW2_9BACT</name>
<gene>
    <name evidence="2" type="ORF">FRUB_10216</name>
</gene>
<dbReference type="RefSeq" id="WP_088260545.1">
    <property type="nucleotide sequence ID" value="NZ_NIDE01000020.1"/>
</dbReference>
<comment type="caution">
    <text evidence="2">The sequence shown here is derived from an EMBL/GenBank/DDBJ whole genome shotgun (WGS) entry which is preliminary data.</text>
</comment>
<evidence type="ECO:0000256" key="1">
    <source>
        <dbReference type="SAM" id="MobiDB-lite"/>
    </source>
</evidence>
<organism evidence="2 3">
    <name type="scientific">Fimbriiglobus ruber</name>
    <dbReference type="NCBI Taxonomy" id="1908690"/>
    <lineage>
        <taxon>Bacteria</taxon>
        <taxon>Pseudomonadati</taxon>
        <taxon>Planctomycetota</taxon>
        <taxon>Planctomycetia</taxon>
        <taxon>Gemmatales</taxon>
        <taxon>Gemmataceae</taxon>
        <taxon>Fimbriiglobus</taxon>
    </lineage>
</organism>
<accession>A0A225DCW2</accession>
<dbReference type="AlphaFoldDB" id="A0A225DCW2"/>